<dbReference type="PANTHER" id="PTHR13471">
    <property type="entry name" value="TETRATRICOPEPTIDE-LIKE HELICAL"/>
    <property type="match status" value="1"/>
</dbReference>
<comment type="caution">
    <text evidence="6">The sequence shown here is derived from an EMBL/GenBank/DDBJ whole genome shotgun (WGS) entry which is preliminary data.</text>
</comment>
<dbReference type="GO" id="GO:1902369">
    <property type="term" value="P:negative regulation of RNA catabolic process"/>
    <property type="evidence" value="ECO:0007669"/>
    <property type="project" value="TreeGrafter"/>
</dbReference>
<feature type="region of interest" description="Disordered" evidence="5">
    <location>
        <begin position="1"/>
        <end position="122"/>
    </location>
</feature>
<evidence type="ECO:0000256" key="4">
    <source>
        <dbReference type="ARBA" id="ARBA00023242"/>
    </source>
</evidence>
<feature type="compositionally biased region" description="Basic and acidic residues" evidence="5">
    <location>
        <begin position="21"/>
        <end position="32"/>
    </location>
</feature>
<evidence type="ECO:0000313" key="7">
    <source>
        <dbReference type="Proteomes" id="UP000754883"/>
    </source>
</evidence>
<feature type="compositionally biased region" description="Basic and acidic residues" evidence="5">
    <location>
        <begin position="1098"/>
        <end position="1111"/>
    </location>
</feature>
<dbReference type="GO" id="GO:0006396">
    <property type="term" value="P:RNA processing"/>
    <property type="evidence" value="ECO:0007669"/>
    <property type="project" value="InterPro"/>
</dbReference>
<feature type="region of interest" description="Disordered" evidence="5">
    <location>
        <begin position="1098"/>
        <end position="1129"/>
    </location>
</feature>
<feature type="compositionally biased region" description="Basic residues" evidence="5">
    <location>
        <begin position="72"/>
        <end position="91"/>
    </location>
</feature>
<reference evidence="7" key="1">
    <citation type="submission" date="2019-06" db="EMBL/GenBank/DDBJ databases">
        <authorList>
            <person name="Broberg M."/>
        </authorList>
    </citation>
    <scope>NUCLEOTIDE SEQUENCE [LARGE SCALE GENOMIC DNA]</scope>
</reference>
<dbReference type="InterPro" id="IPR013633">
    <property type="entry name" value="NRDE-2"/>
</dbReference>
<proteinExistence type="inferred from homology"/>
<feature type="compositionally biased region" description="Basic and acidic residues" evidence="5">
    <location>
        <begin position="43"/>
        <end position="55"/>
    </location>
</feature>
<feature type="compositionally biased region" description="Acidic residues" evidence="5">
    <location>
        <begin position="270"/>
        <end position="282"/>
    </location>
</feature>
<evidence type="ECO:0000313" key="6">
    <source>
        <dbReference type="EMBL" id="CAG9972323.1"/>
    </source>
</evidence>
<feature type="compositionally biased region" description="Basic and acidic residues" evidence="5">
    <location>
        <begin position="1120"/>
        <end position="1129"/>
    </location>
</feature>
<evidence type="ECO:0000256" key="5">
    <source>
        <dbReference type="SAM" id="MobiDB-lite"/>
    </source>
</evidence>
<comment type="subcellular location">
    <subcellularLocation>
        <location evidence="1">Nucleus</location>
    </subcellularLocation>
</comment>
<dbReference type="AlphaFoldDB" id="A0A9N9TXW8"/>
<dbReference type="PANTHER" id="PTHR13471:SF0">
    <property type="entry name" value="NUCLEAR EXOSOME REGULATOR NRDE2"/>
    <property type="match status" value="1"/>
</dbReference>
<organism evidence="6 7">
    <name type="scientific">Clonostachys byssicola</name>
    <dbReference type="NCBI Taxonomy" id="160290"/>
    <lineage>
        <taxon>Eukaryota</taxon>
        <taxon>Fungi</taxon>
        <taxon>Dikarya</taxon>
        <taxon>Ascomycota</taxon>
        <taxon>Pezizomycotina</taxon>
        <taxon>Sordariomycetes</taxon>
        <taxon>Hypocreomycetidae</taxon>
        <taxon>Hypocreales</taxon>
        <taxon>Bionectriaceae</taxon>
        <taxon>Clonostachys</taxon>
    </lineage>
</organism>
<feature type="region of interest" description="Disordered" evidence="5">
    <location>
        <begin position="515"/>
        <end position="535"/>
    </location>
</feature>
<evidence type="ECO:0008006" key="8">
    <source>
        <dbReference type="Google" id="ProtNLM"/>
    </source>
</evidence>
<keyword evidence="7" id="KW-1185">Reference proteome</keyword>
<sequence length="1129" mass="128284">MASPDGDISLSVPKFSSFKSKLPEVSKDQEEHRRKRHRHHSHRERDDDTDTNRDSKRVRHAKDSHHGDKDRHRDRHREKSSRDKKKHRRSRSPRDRRERANSSERVELTKKAAPQPSQPQQIKSDVFFFDTKGDPLIYRYGRLDRYQIPRYYRYGAGKVLGTSGRLIIHRELAGDTFSLRMPGEGSARYREKDGLRSKVSRLKRQPIILRPSKHANPDDEADDGYIAVVKPRSRKHVPTDTDSEESEDDQKLSYRSIEGKAKVKALTDSESSDESNSEDEAPPLEQTHPLKWRSIQLNRQVKDHPEDIAAWLQLVDHQDALLKAGESLDHEILENEAKSFTEIKVSMLESALTHAKDPSDRSMVLNRLMREGIKVWTGKTAMKRWAELQGETKEDFELWKTHLDFTMSNISSFQYGEIKQTLLDRLKELSSSLDAKLSPDTLTQAVYVFLRLTVFVYDAGFKELAVAAWQSTLEATFFRPKGLPDAQAALSSFSEFWESEVPRIGETSAAGWESFVNSGNDGDAPEPLQAGPGAAETSRDVYKSWAISERHMADQARKPARTMDEGTEDDPFRVVMYSDIQTFLLYIPEHALVDAKDQLMNAFFIFCGLPPLSTAGKWAEAAVQDQFLSLNLINGEAQKANDHPSESLDPLEVRKPSPRSGSILYASCSADLLFPDHDWYHYLGSKANPKRLEQGWILNVAKHLSKQDPTPELAMYSLALCSFGGRESVKSLAKGVLKRYPTNPRLYNAYALAEYAEGKVDVAKKVLSSATQLFLDSSQSEAAELWRTWSWIELNAGNQKQAARRLCSAADTTLAKNTDDEYDVSPAHVLKARRYFTSNVGYLASTGDLDGAESQGECLALLSYLTSEGCTEPRSPSQGNIVAAMQRIEMASIELQASTNVDKMQAAHERLLQFAARLLYFNAMNGPSRREYTQYWLTNFIEQFPRNTIFLSLLEWSDSSLRVVDETRSLLYDKVLVGRHDCIGSRIFAIEHEIARGNVNTAKAAFEHAVMSDECKNNPQIWIGYIRHCYVNRELREKAKDVFYRGLRHCPWSKAVMMEAFGTLVHAMESSELKSVFDTMTTKGLRIHVDLEGFLERRKDEARERGEENTGRKNKKGKEKRLESKRAVA</sequence>
<evidence type="ECO:0000256" key="2">
    <source>
        <dbReference type="ARBA" id="ARBA00009265"/>
    </source>
</evidence>
<feature type="region of interest" description="Disordered" evidence="5">
    <location>
        <begin position="202"/>
        <end position="290"/>
    </location>
</feature>
<dbReference type="OrthoDB" id="297219at2759"/>
<dbReference type="InterPro" id="IPR011990">
    <property type="entry name" value="TPR-like_helical_dom_sf"/>
</dbReference>
<reference evidence="6 7" key="2">
    <citation type="submission" date="2021-10" db="EMBL/GenBank/DDBJ databases">
        <authorList>
            <person name="Piombo E."/>
        </authorList>
    </citation>
    <scope>NUCLEOTIDE SEQUENCE [LARGE SCALE GENOMIC DNA]</scope>
</reference>
<protein>
    <recommendedName>
        <fullName evidence="8">Protein NRDE2-like protein</fullName>
    </recommendedName>
</protein>
<keyword evidence="3" id="KW-0677">Repeat</keyword>
<evidence type="ECO:0000256" key="3">
    <source>
        <dbReference type="ARBA" id="ARBA00022737"/>
    </source>
</evidence>
<dbReference type="Pfam" id="PF08424">
    <property type="entry name" value="NRDE-2"/>
    <property type="match status" value="1"/>
</dbReference>
<keyword evidence="4" id="KW-0539">Nucleus</keyword>
<feature type="compositionally biased region" description="Basic and acidic residues" evidence="5">
    <location>
        <begin position="249"/>
        <end position="267"/>
    </location>
</feature>
<dbReference type="SUPFAM" id="SSF48452">
    <property type="entry name" value="TPR-like"/>
    <property type="match status" value="1"/>
</dbReference>
<name>A0A9N9TXW8_9HYPO</name>
<feature type="compositionally biased region" description="Basic and acidic residues" evidence="5">
    <location>
        <begin position="92"/>
        <end position="110"/>
    </location>
</feature>
<accession>A0A9N9TXW8</accession>
<dbReference type="Gene3D" id="1.25.40.10">
    <property type="entry name" value="Tetratricopeptide repeat domain"/>
    <property type="match status" value="2"/>
</dbReference>
<feature type="compositionally biased region" description="Basic residues" evidence="5">
    <location>
        <begin position="33"/>
        <end position="42"/>
    </location>
</feature>
<dbReference type="EMBL" id="CABFNO020001240">
    <property type="protein sequence ID" value="CAG9972323.1"/>
    <property type="molecule type" value="Genomic_DNA"/>
</dbReference>
<dbReference type="GO" id="GO:0071013">
    <property type="term" value="C:catalytic step 2 spliceosome"/>
    <property type="evidence" value="ECO:0007669"/>
    <property type="project" value="TreeGrafter"/>
</dbReference>
<dbReference type="InterPro" id="IPR003107">
    <property type="entry name" value="HAT"/>
</dbReference>
<evidence type="ECO:0000256" key="1">
    <source>
        <dbReference type="ARBA" id="ARBA00004123"/>
    </source>
</evidence>
<dbReference type="SMART" id="SM00386">
    <property type="entry name" value="HAT"/>
    <property type="match status" value="4"/>
</dbReference>
<dbReference type="GO" id="GO:0031048">
    <property type="term" value="P:regulatory ncRNA-mediated heterochromatin formation"/>
    <property type="evidence" value="ECO:0007669"/>
    <property type="project" value="TreeGrafter"/>
</dbReference>
<dbReference type="Proteomes" id="UP000754883">
    <property type="component" value="Unassembled WGS sequence"/>
</dbReference>
<gene>
    <name evidence="6" type="ORF">CBYS24578_00000975</name>
</gene>
<comment type="similarity">
    <text evidence="2">Belongs to the NRDE2 family.</text>
</comment>